<dbReference type="InterPro" id="IPR050366">
    <property type="entry name" value="BP-dependent_transpt_permease"/>
</dbReference>
<reference evidence="9 10" key="1">
    <citation type="submission" date="2016-10" db="EMBL/GenBank/DDBJ databases">
        <authorList>
            <person name="de Groot N.N."/>
        </authorList>
    </citation>
    <scope>NUCLEOTIDE SEQUENCE [LARGE SCALE GENOMIC DNA]</scope>
    <source>
        <strain evidence="9 10">DSM 29316</strain>
    </source>
</reference>
<dbReference type="STRING" id="871651.SAMN05421688_2919"/>
<feature type="transmembrane region" description="Helical" evidence="7">
    <location>
        <begin position="204"/>
        <end position="233"/>
    </location>
</feature>
<dbReference type="Gene3D" id="1.10.3720.10">
    <property type="entry name" value="MetI-like"/>
    <property type="match status" value="1"/>
</dbReference>
<dbReference type="EMBL" id="FOJU01000005">
    <property type="protein sequence ID" value="SFB10915.1"/>
    <property type="molecule type" value="Genomic_DNA"/>
</dbReference>
<feature type="transmembrane region" description="Helical" evidence="7">
    <location>
        <begin position="133"/>
        <end position="159"/>
    </location>
</feature>
<dbReference type="InterPro" id="IPR035906">
    <property type="entry name" value="MetI-like_sf"/>
</dbReference>
<evidence type="ECO:0000256" key="4">
    <source>
        <dbReference type="ARBA" id="ARBA00022692"/>
    </source>
</evidence>
<dbReference type="GO" id="GO:0055085">
    <property type="term" value="P:transmembrane transport"/>
    <property type="evidence" value="ECO:0007669"/>
    <property type="project" value="InterPro"/>
</dbReference>
<dbReference type="Pfam" id="PF00528">
    <property type="entry name" value="BPD_transp_1"/>
    <property type="match status" value="1"/>
</dbReference>
<dbReference type="Pfam" id="PF12911">
    <property type="entry name" value="OppC_N"/>
    <property type="match status" value="1"/>
</dbReference>
<evidence type="ECO:0000256" key="6">
    <source>
        <dbReference type="ARBA" id="ARBA00023136"/>
    </source>
</evidence>
<keyword evidence="4 7" id="KW-0812">Transmembrane</keyword>
<dbReference type="SUPFAM" id="SSF161098">
    <property type="entry name" value="MetI-like"/>
    <property type="match status" value="1"/>
</dbReference>
<keyword evidence="2 7" id="KW-0813">Transport</keyword>
<evidence type="ECO:0000256" key="7">
    <source>
        <dbReference type="RuleBase" id="RU363032"/>
    </source>
</evidence>
<dbReference type="GO" id="GO:0005886">
    <property type="term" value="C:plasma membrane"/>
    <property type="evidence" value="ECO:0007669"/>
    <property type="project" value="UniProtKB-SubCell"/>
</dbReference>
<evidence type="ECO:0000256" key="2">
    <source>
        <dbReference type="ARBA" id="ARBA00022448"/>
    </source>
</evidence>
<sequence length="288" mass="30988">MTAYAAAWRRMFRSQPGDGVPVGVFLAILAIMVIVAIFAPLIAPYDPNTQNLLGRLKPPGTEARGVYYLLGSDELGRDLLSRVIHGARVSLAVAFLSVILSGCVGITLGMLAGYRGGWVEIVVMRLVDIFLSIPAILLAIIMVVVLGPGFLNVVLVLALTRWPRYARIAYGQTLAVSSQPYVRLARAMGAGPIRVLFLHILPNIIAPLAVVATLEFGLMVLFEAGLSFLGLGVQPPMASWGAMLSVGRNYVSSAWWIATFPGLCLFLLVLSVNLIGDRLSAYLNPKSR</sequence>
<dbReference type="PANTHER" id="PTHR43386">
    <property type="entry name" value="OLIGOPEPTIDE TRANSPORT SYSTEM PERMEASE PROTEIN APPC"/>
    <property type="match status" value="1"/>
</dbReference>
<feature type="transmembrane region" description="Helical" evidence="7">
    <location>
        <begin position="89"/>
        <end position="113"/>
    </location>
</feature>
<feature type="transmembrane region" description="Helical" evidence="7">
    <location>
        <begin position="253"/>
        <end position="276"/>
    </location>
</feature>
<accession>A0A1I0YBZ4</accession>
<organism evidence="9 10">
    <name type="scientific">Poseidonocella pacifica</name>
    <dbReference type="NCBI Taxonomy" id="871651"/>
    <lineage>
        <taxon>Bacteria</taxon>
        <taxon>Pseudomonadati</taxon>
        <taxon>Pseudomonadota</taxon>
        <taxon>Alphaproteobacteria</taxon>
        <taxon>Rhodobacterales</taxon>
        <taxon>Roseobacteraceae</taxon>
        <taxon>Poseidonocella</taxon>
    </lineage>
</organism>
<keyword evidence="5 7" id="KW-1133">Transmembrane helix</keyword>
<dbReference type="RefSeq" id="WP_092066184.1">
    <property type="nucleotide sequence ID" value="NZ_FOJU01000005.1"/>
</dbReference>
<comment type="similarity">
    <text evidence="7">Belongs to the binding-protein-dependent transport system permease family.</text>
</comment>
<evidence type="ECO:0000313" key="9">
    <source>
        <dbReference type="EMBL" id="SFB10915.1"/>
    </source>
</evidence>
<name>A0A1I0YBZ4_9RHOB</name>
<comment type="subcellular location">
    <subcellularLocation>
        <location evidence="1 7">Cell membrane</location>
        <topology evidence="1 7">Multi-pass membrane protein</topology>
    </subcellularLocation>
</comment>
<dbReference type="CDD" id="cd06261">
    <property type="entry name" value="TM_PBP2"/>
    <property type="match status" value="1"/>
</dbReference>
<protein>
    <submittedName>
        <fullName evidence="9">Peptide/nickel transport system permease protein</fullName>
    </submittedName>
</protein>
<dbReference type="PROSITE" id="PS50928">
    <property type="entry name" value="ABC_TM1"/>
    <property type="match status" value="1"/>
</dbReference>
<evidence type="ECO:0000256" key="1">
    <source>
        <dbReference type="ARBA" id="ARBA00004651"/>
    </source>
</evidence>
<feature type="domain" description="ABC transmembrane type-1" evidence="8">
    <location>
        <begin position="87"/>
        <end position="276"/>
    </location>
</feature>
<gene>
    <name evidence="9" type="ORF">SAMN05421688_2919</name>
</gene>
<dbReference type="InterPro" id="IPR025966">
    <property type="entry name" value="OppC_N"/>
</dbReference>
<dbReference type="InterPro" id="IPR000515">
    <property type="entry name" value="MetI-like"/>
</dbReference>
<evidence type="ECO:0000313" key="10">
    <source>
        <dbReference type="Proteomes" id="UP000198796"/>
    </source>
</evidence>
<dbReference type="OrthoDB" id="9766870at2"/>
<keyword evidence="3" id="KW-1003">Cell membrane</keyword>
<dbReference type="AlphaFoldDB" id="A0A1I0YBZ4"/>
<dbReference type="PANTHER" id="PTHR43386:SF25">
    <property type="entry name" value="PEPTIDE ABC TRANSPORTER PERMEASE PROTEIN"/>
    <property type="match status" value="1"/>
</dbReference>
<feature type="transmembrane region" description="Helical" evidence="7">
    <location>
        <begin position="20"/>
        <end position="43"/>
    </location>
</feature>
<evidence type="ECO:0000256" key="5">
    <source>
        <dbReference type="ARBA" id="ARBA00022989"/>
    </source>
</evidence>
<keyword evidence="10" id="KW-1185">Reference proteome</keyword>
<evidence type="ECO:0000256" key="3">
    <source>
        <dbReference type="ARBA" id="ARBA00022475"/>
    </source>
</evidence>
<dbReference type="Proteomes" id="UP000198796">
    <property type="component" value="Unassembled WGS sequence"/>
</dbReference>
<proteinExistence type="inferred from homology"/>
<evidence type="ECO:0000259" key="8">
    <source>
        <dbReference type="PROSITE" id="PS50928"/>
    </source>
</evidence>
<keyword evidence="6 7" id="KW-0472">Membrane</keyword>